<dbReference type="EMBL" id="CP021112">
    <property type="protein sequence ID" value="ARP98050.1"/>
    <property type="molecule type" value="Genomic_DNA"/>
</dbReference>
<dbReference type="PANTHER" id="PTHR30529">
    <property type="entry name" value="CYTOCHROME B561"/>
    <property type="match status" value="1"/>
</dbReference>
<evidence type="ECO:0000256" key="12">
    <source>
        <dbReference type="ARBA" id="ARBA00037975"/>
    </source>
</evidence>
<dbReference type="GO" id="GO:0009055">
    <property type="term" value="F:electron transfer activity"/>
    <property type="evidence" value="ECO:0007669"/>
    <property type="project" value="InterPro"/>
</dbReference>
<keyword evidence="4" id="KW-1003">Cell membrane</keyword>
<evidence type="ECO:0000313" key="15">
    <source>
        <dbReference type="EMBL" id="ARP98050.1"/>
    </source>
</evidence>
<organism evidence="15 16">
    <name type="scientific">Pseudorhodoplanes sinuspersici</name>
    <dbReference type="NCBI Taxonomy" id="1235591"/>
    <lineage>
        <taxon>Bacteria</taxon>
        <taxon>Pseudomonadati</taxon>
        <taxon>Pseudomonadota</taxon>
        <taxon>Alphaproteobacteria</taxon>
        <taxon>Hyphomicrobiales</taxon>
        <taxon>Pseudorhodoplanes</taxon>
    </lineage>
</organism>
<evidence type="ECO:0000256" key="8">
    <source>
        <dbReference type="ARBA" id="ARBA00022982"/>
    </source>
</evidence>
<evidence type="ECO:0000256" key="9">
    <source>
        <dbReference type="ARBA" id="ARBA00022989"/>
    </source>
</evidence>
<feature type="transmembrane region" description="Helical" evidence="13">
    <location>
        <begin position="64"/>
        <end position="88"/>
    </location>
</feature>
<dbReference type="Pfam" id="PF01292">
    <property type="entry name" value="Ni_hydr_CYTB"/>
    <property type="match status" value="1"/>
</dbReference>
<keyword evidence="6 13" id="KW-0812">Transmembrane</keyword>
<dbReference type="RefSeq" id="WP_086086365.1">
    <property type="nucleotide sequence ID" value="NZ_CP021112.1"/>
</dbReference>
<dbReference type="SUPFAM" id="SSF81342">
    <property type="entry name" value="Transmembrane di-heme cytochromes"/>
    <property type="match status" value="1"/>
</dbReference>
<gene>
    <name evidence="15" type="ORF">CAK95_02360</name>
</gene>
<dbReference type="Proteomes" id="UP000194137">
    <property type="component" value="Chromosome"/>
</dbReference>
<feature type="domain" description="Cytochrome b561 bacterial/Ni-hydrogenase" evidence="14">
    <location>
        <begin position="17"/>
        <end position="130"/>
    </location>
</feature>
<keyword evidence="16" id="KW-1185">Reference proteome</keyword>
<sequence>MIQRTHVDHAQGLNPQPFDLLLHQIHALCGWTILGLVGIRILLRCFWGAPVLLETMPLWQRKAATINHAFLYGVLIALPATGTAAMYVTQAAVPFHRALVYFGVALVAIHVAAAVAHGVAGAGIFRRMLPNWLAPRDV</sequence>
<dbReference type="PANTHER" id="PTHR30529:SF3">
    <property type="entry name" value="CYTOCHROME B561 HOMOLOG 1"/>
    <property type="match status" value="1"/>
</dbReference>
<keyword evidence="8" id="KW-0249">Electron transport</keyword>
<dbReference type="InterPro" id="IPR052168">
    <property type="entry name" value="Cytochrome_b561_oxidase"/>
</dbReference>
<name>A0A1W6ZLR3_9HYPH</name>
<dbReference type="GO" id="GO:0020037">
    <property type="term" value="F:heme binding"/>
    <property type="evidence" value="ECO:0007669"/>
    <property type="project" value="TreeGrafter"/>
</dbReference>
<accession>A0A1W6ZLR3</accession>
<dbReference type="OrthoDB" id="1247465at2"/>
<dbReference type="STRING" id="1235591.CAK95_02360"/>
<keyword evidence="5" id="KW-0349">Heme</keyword>
<keyword evidence="3" id="KW-0813">Transport</keyword>
<evidence type="ECO:0000256" key="7">
    <source>
        <dbReference type="ARBA" id="ARBA00022723"/>
    </source>
</evidence>
<dbReference type="InterPro" id="IPR011577">
    <property type="entry name" value="Cyt_b561_bac/Ni-Hgenase"/>
</dbReference>
<evidence type="ECO:0000256" key="10">
    <source>
        <dbReference type="ARBA" id="ARBA00023004"/>
    </source>
</evidence>
<comment type="similarity">
    <text evidence="12">Belongs to the cytochrome b561 family.</text>
</comment>
<evidence type="ECO:0000259" key="14">
    <source>
        <dbReference type="Pfam" id="PF01292"/>
    </source>
</evidence>
<keyword evidence="9 13" id="KW-1133">Transmembrane helix</keyword>
<feature type="transmembrane region" description="Helical" evidence="13">
    <location>
        <begin position="20"/>
        <end position="43"/>
    </location>
</feature>
<dbReference type="KEGG" id="psin:CAK95_02360"/>
<keyword evidence="10" id="KW-0408">Iron</keyword>
<evidence type="ECO:0000256" key="6">
    <source>
        <dbReference type="ARBA" id="ARBA00022692"/>
    </source>
</evidence>
<dbReference type="GO" id="GO:0022904">
    <property type="term" value="P:respiratory electron transport chain"/>
    <property type="evidence" value="ECO:0007669"/>
    <property type="project" value="InterPro"/>
</dbReference>
<evidence type="ECO:0000256" key="11">
    <source>
        <dbReference type="ARBA" id="ARBA00023136"/>
    </source>
</evidence>
<evidence type="ECO:0000256" key="5">
    <source>
        <dbReference type="ARBA" id="ARBA00022617"/>
    </source>
</evidence>
<evidence type="ECO:0000313" key="16">
    <source>
        <dbReference type="Proteomes" id="UP000194137"/>
    </source>
</evidence>
<comment type="cofactor">
    <cofactor evidence="1">
        <name>heme b</name>
        <dbReference type="ChEBI" id="CHEBI:60344"/>
    </cofactor>
</comment>
<evidence type="ECO:0000256" key="3">
    <source>
        <dbReference type="ARBA" id="ARBA00022448"/>
    </source>
</evidence>
<keyword evidence="11 13" id="KW-0472">Membrane</keyword>
<keyword evidence="7" id="KW-0479">Metal-binding</keyword>
<reference evidence="15 16" key="1">
    <citation type="submission" date="2017-05" db="EMBL/GenBank/DDBJ databases">
        <title>Full genome sequence of Pseudorhodoplanes sinuspersici.</title>
        <authorList>
            <person name="Dastgheib S.M.M."/>
            <person name="Shavandi M."/>
            <person name="Tirandaz H."/>
        </authorList>
    </citation>
    <scope>NUCLEOTIDE SEQUENCE [LARGE SCALE GENOMIC DNA]</scope>
    <source>
        <strain evidence="15 16">RIPI110</strain>
    </source>
</reference>
<evidence type="ECO:0000256" key="2">
    <source>
        <dbReference type="ARBA" id="ARBA00004651"/>
    </source>
</evidence>
<evidence type="ECO:0000256" key="4">
    <source>
        <dbReference type="ARBA" id="ARBA00022475"/>
    </source>
</evidence>
<dbReference type="AlphaFoldDB" id="A0A1W6ZLR3"/>
<proteinExistence type="inferred from homology"/>
<dbReference type="GO" id="GO:0046872">
    <property type="term" value="F:metal ion binding"/>
    <property type="evidence" value="ECO:0007669"/>
    <property type="project" value="UniProtKB-KW"/>
</dbReference>
<comment type="subcellular location">
    <subcellularLocation>
        <location evidence="2">Cell membrane</location>
        <topology evidence="2">Multi-pass membrane protein</topology>
    </subcellularLocation>
</comment>
<dbReference type="GO" id="GO:0005886">
    <property type="term" value="C:plasma membrane"/>
    <property type="evidence" value="ECO:0007669"/>
    <property type="project" value="UniProtKB-SubCell"/>
</dbReference>
<evidence type="ECO:0000256" key="13">
    <source>
        <dbReference type="SAM" id="Phobius"/>
    </source>
</evidence>
<evidence type="ECO:0000256" key="1">
    <source>
        <dbReference type="ARBA" id="ARBA00001970"/>
    </source>
</evidence>
<dbReference type="InterPro" id="IPR016174">
    <property type="entry name" value="Di-haem_cyt_TM"/>
</dbReference>
<feature type="transmembrane region" description="Helical" evidence="13">
    <location>
        <begin position="100"/>
        <end position="125"/>
    </location>
</feature>
<protein>
    <recommendedName>
        <fullName evidence="14">Cytochrome b561 bacterial/Ni-hydrogenase domain-containing protein</fullName>
    </recommendedName>
</protein>